<name>A0AAE0LWL8_9PEZI</name>
<reference evidence="2" key="2">
    <citation type="submission" date="2023-06" db="EMBL/GenBank/DDBJ databases">
        <authorList>
            <consortium name="Lawrence Berkeley National Laboratory"/>
            <person name="Haridas S."/>
            <person name="Hensen N."/>
            <person name="Bonometti L."/>
            <person name="Westerberg I."/>
            <person name="Brannstrom I.O."/>
            <person name="Guillou S."/>
            <person name="Cros-Aarteil S."/>
            <person name="Calhoun S."/>
            <person name="Kuo A."/>
            <person name="Mondo S."/>
            <person name="Pangilinan J."/>
            <person name="Riley R."/>
            <person name="Labutti K."/>
            <person name="Andreopoulos B."/>
            <person name="Lipzen A."/>
            <person name="Chen C."/>
            <person name="Yanf M."/>
            <person name="Daum C."/>
            <person name="Ng V."/>
            <person name="Clum A."/>
            <person name="Steindorff A."/>
            <person name="Ohm R."/>
            <person name="Martin F."/>
            <person name="Silar P."/>
            <person name="Natvig D."/>
            <person name="Lalanne C."/>
            <person name="Gautier V."/>
            <person name="Ament-Velasquez S.L."/>
            <person name="Kruys A."/>
            <person name="Hutchinson M.I."/>
            <person name="Powell A.J."/>
            <person name="Barry K."/>
            <person name="Miller A.N."/>
            <person name="Grigoriev I.V."/>
            <person name="Debuchy R."/>
            <person name="Gladieux P."/>
            <person name="Thoren M.H."/>
            <person name="Johannesson H."/>
        </authorList>
    </citation>
    <scope>NUCLEOTIDE SEQUENCE</scope>
    <source>
        <strain evidence="2">CBS 168.71</strain>
    </source>
</reference>
<dbReference type="AlphaFoldDB" id="A0AAE0LWL8"/>
<organism evidence="2 3">
    <name type="scientific">Chaetomium fimeti</name>
    <dbReference type="NCBI Taxonomy" id="1854472"/>
    <lineage>
        <taxon>Eukaryota</taxon>
        <taxon>Fungi</taxon>
        <taxon>Dikarya</taxon>
        <taxon>Ascomycota</taxon>
        <taxon>Pezizomycotina</taxon>
        <taxon>Sordariomycetes</taxon>
        <taxon>Sordariomycetidae</taxon>
        <taxon>Sordariales</taxon>
        <taxon>Chaetomiaceae</taxon>
        <taxon>Chaetomium</taxon>
    </lineage>
</organism>
<feature type="compositionally biased region" description="Polar residues" evidence="1">
    <location>
        <begin position="208"/>
        <end position="217"/>
    </location>
</feature>
<dbReference type="Proteomes" id="UP001278766">
    <property type="component" value="Unassembled WGS sequence"/>
</dbReference>
<proteinExistence type="predicted"/>
<gene>
    <name evidence="2" type="ORF">B0H64DRAFT_11558</name>
</gene>
<feature type="region of interest" description="Disordered" evidence="1">
    <location>
        <begin position="179"/>
        <end position="260"/>
    </location>
</feature>
<evidence type="ECO:0000313" key="2">
    <source>
        <dbReference type="EMBL" id="KAK3300287.1"/>
    </source>
</evidence>
<dbReference type="EMBL" id="JAUEPN010000001">
    <property type="protein sequence ID" value="KAK3300287.1"/>
    <property type="molecule type" value="Genomic_DNA"/>
</dbReference>
<dbReference type="RefSeq" id="XP_062663801.1">
    <property type="nucleotide sequence ID" value="XM_062797861.1"/>
</dbReference>
<accession>A0AAE0LWL8</accession>
<feature type="compositionally biased region" description="Polar residues" evidence="1">
    <location>
        <begin position="365"/>
        <end position="374"/>
    </location>
</feature>
<keyword evidence="3" id="KW-1185">Reference proteome</keyword>
<evidence type="ECO:0000313" key="3">
    <source>
        <dbReference type="Proteomes" id="UP001278766"/>
    </source>
</evidence>
<feature type="compositionally biased region" description="Low complexity" evidence="1">
    <location>
        <begin position="181"/>
        <end position="201"/>
    </location>
</feature>
<dbReference type="GeneID" id="87834809"/>
<sequence length="431" mass="47548">MGGLIPLMLASGSHTTSSRTSLRTSYIAPSPSQPSFRRQSTGGAAFSTSPTTPTYAARPKPPKRLSLPTPAAIPVLPYTKAEWRKTIAEVKRKYFGKRYRACSARCIEVLEGIKDTSQVEPVYLIYLHFYAATSLEICARPLPSTAPLRATLLQQARTHFERASVLINAAEESVLRKFRPGSVGSSRGSSCHSPSSSISSSRAWTPDTVVSSPTDSVYSMDDQIPKPPQSPPRRSKKVSFSLPKDAPFQIPTSEPIIRPDSPTLGFDDGFYHSSIASPTPPEDLHPPAPFKFQEIELPLPTILEQTLEEEEEEERTEDSDEYYDPKAAYQVARSVDRCCEHLAHLRAQLARHSTSLDQLLLAQSRPSPNASNANDPAKATTAAEKTPRGSEARAQDRQARVERLRKTGWQRRRFDAAPYEALCEAVLAEMA</sequence>
<evidence type="ECO:0000256" key="1">
    <source>
        <dbReference type="SAM" id="MobiDB-lite"/>
    </source>
</evidence>
<feature type="region of interest" description="Disordered" evidence="1">
    <location>
        <begin position="365"/>
        <end position="401"/>
    </location>
</feature>
<feature type="region of interest" description="Disordered" evidence="1">
    <location>
        <begin position="14"/>
        <end position="64"/>
    </location>
</feature>
<reference evidence="2" key="1">
    <citation type="journal article" date="2023" name="Mol. Phylogenet. Evol.">
        <title>Genome-scale phylogeny and comparative genomics of the fungal order Sordariales.</title>
        <authorList>
            <person name="Hensen N."/>
            <person name="Bonometti L."/>
            <person name="Westerberg I."/>
            <person name="Brannstrom I.O."/>
            <person name="Guillou S."/>
            <person name="Cros-Aarteil S."/>
            <person name="Calhoun S."/>
            <person name="Haridas S."/>
            <person name="Kuo A."/>
            <person name="Mondo S."/>
            <person name="Pangilinan J."/>
            <person name="Riley R."/>
            <person name="LaButti K."/>
            <person name="Andreopoulos B."/>
            <person name="Lipzen A."/>
            <person name="Chen C."/>
            <person name="Yan M."/>
            <person name="Daum C."/>
            <person name="Ng V."/>
            <person name="Clum A."/>
            <person name="Steindorff A."/>
            <person name="Ohm R.A."/>
            <person name="Martin F."/>
            <person name="Silar P."/>
            <person name="Natvig D.O."/>
            <person name="Lalanne C."/>
            <person name="Gautier V."/>
            <person name="Ament-Velasquez S.L."/>
            <person name="Kruys A."/>
            <person name="Hutchinson M.I."/>
            <person name="Powell A.J."/>
            <person name="Barry K."/>
            <person name="Miller A.N."/>
            <person name="Grigoriev I.V."/>
            <person name="Debuchy R."/>
            <person name="Gladieux P."/>
            <person name="Hiltunen Thoren M."/>
            <person name="Johannesson H."/>
        </authorList>
    </citation>
    <scope>NUCLEOTIDE SEQUENCE</scope>
    <source>
        <strain evidence="2">CBS 168.71</strain>
    </source>
</reference>
<comment type="caution">
    <text evidence="2">The sequence shown here is derived from an EMBL/GenBank/DDBJ whole genome shotgun (WGS) entry which is preliminary data.</text>
</comment>
<feature type="compositionally biased region" description="Low complexity" evidence="1">
    <location>
        <begin position="14"/>
        <end position="40"/>
    </location>
</feature>
<protein>
    <submittedName>
        <fullName evidence="2">Uncharacterized protein</fullName>
    </submittedName>
</protein>
<feature type="compositionally biased region" description="Basic and acidic residues" evidence="1">
    <location>
        <begin position="385"/>
        <end position="401"/>
    </location>
</feature>